<dbReference type="GeneID" id="118406915"/>
<reference evidence="5" key="2">
    <citation type="submission" date="2025-08" db="UniProtKB">
        <authorList>
            <consortium name="RefSeq"/>
        </authorList>
    </citation>
    <scope>IDENTIFICATION</scope>
    <source>
        <strain evidence="5">S238N-H82</strain>
        <tissue evidence="5">Testes</tissue>
    </source>
</reference>
<dbReference type="Gene3D" id="3.90.70.130">
    <property type="match status" value="1"/>
</dbReference>
<evidence type="ECO:0000313" key="4">
    <source>
        <dbReference type="Proteomes" id="UP000001554"/>
    </source>
</evidence>
<comment type="similarity">
    <text evidence="1">Belongs to the peptidase C78 family.</text>
</comment>
<evidence type="ECO:0000256" key="1">
    <source>
        <dbReference type="ARBA" id="ARBA00008552"/>
    </source>
</evidence>
<feature type="domain" description="UFSP1/2/DUB catalytic" evidence="3">
    <location>
        <begin position="29"/>
        <end position="218"/>
    </location>
</feature>
<dbReference type="GO" id="GO:0071567">
    <property type="term" value="F:deUFMylase activity"/>
    <property type="evidence" value="ECO:0000318"/>
    <property type="project" value="GO_Central"/>
</dbReference>
<dbReference type="PANTHER" id="PTHR48153">
    <property type="entry name" value="UFM1-SPECIFIC PROTEASE 2"/>
    <property type="match status" value="1"/>
</dbReference>
<dbReference type="Proteomes" id="UP000001554">
    <property type="component" value="Chromosome 19"/>
</dbReference>
<name>A0A9J7HP34_BRAFL</name>
<evidence type="ECO:0000313" key="5">
    <source>
        <dbReference type="RefSeq" id="XP_035663206.1"/>
    </source>
</evidence>
<reference evidence="4" key="1">
    <citation type="journal article" date="2020" name="Nat. Ecol. Evol.">
        <title>Deeply conserved synteny resolves early events in vertebrate evolution.</title>
        <authorList>
            <person name="Simakov O."/>
            <person name="Marletaz F."/>
            <person name="Yue J.X."/>
            <person name="O'Connell B."/>
            <person name="Jenkins J."/>
            <person name="Brandt A."/>
            <person name="Calef R."/>
            <person name="Tung C.H."/>
            <person name="Huang T.K."/>
            <person name="Schmutz J."/>
            <person name="Satoh N."/>
            <person name="Yu J.K."/>
            <person name="Putnam N.H."/>
            <person name="Green R.E."/>
            <person name="Rokhsar D.S."/>
        </authorList>
    </citation>
    <scope>NUCLEOTIDE SEQUENCE [LARGE SCALE GENOMIC DNA]</scope>
    <source>
        <strain evidence="4">S238N-H82</strain>
    </source>
</reference>
<sequence>MSSADHKMPKSLLKNVHEGLAPPEDTPGESVTVRGDYLYYHYVCDGVDDRGWGCAYRTLQSQCSWVHFKQKQTSTNPRHPPTILDIQRALVEMQDKPASFAGSRDWIGSVEVGLCIDYFYDVPCKIVHINSGRDIPDKIPELTEHFQSIGSPVMMGGDTDNSSKGIFGVCGSGKNSYLLIVDPHYHGAVQDPLALQQNGWVKWQHVEEFKSDSFYNFCLPLYKQ</sequence>
<accession>A0A9J7HP34</accession>
<evidence type="ECO:0000259" key="3">
    <source>
        <dbReference type="Pfam" id="PF07910"/>
    </source>
</evidence>
<gene>
    <name evidence="5" type="primary">LOC118406915</name>
</gene>
<keyword evidence="2" id="KW-0378">Hydrolase</keyword>
<dbReference type="OrthoDB" id="417506at2759"/>
<dbReference type="PANTHER" id="PTHR48153:SF3">
    <property type="entry name" value="INACTIVE UFM1-SPECIFIC PROTEASE 1"/>
    <property type="match status" value="1"/>
</dbReference>
<keyword evidence="4" id="KW-1185">Reference proteome</keyword>
<evidence type="ECO:0000256" key="2">
    <source>
        <dbReference type="ARBA" id="ARBA00022801"/>
    </source>
</evidence>
<dbReference type="AlphaFoldDB" id="A0A9J7HP34"/>
<protein>
    <submittedName>
        <fullName evidence="5">Ufm1-specific protease 1-like</fullName>
    </submittedName>
</protein>
<dbReference type="RefSeq" id="XP_035663206.1">
    <property type="nucleotide sequence ID" value="XM_035807313.1"/>
</dbReference>
<dbReference type="InterPro" id="IPR012462">
    <property type="entry name" value="UFSP1/2_DUB_cat"/>
</dbReference>
<dbReference type="KEGG" id="bfo:118406915"/>
<proteinExistence type="inferred from homology"/>
<organism evidence="4 5">
    <name type="scientific">Branchiostoma floridae</name>
    <name type="common">Florida lancelet</name>
    <name type="synonym">Amphioxus</name>
    <dbReference type="NCBI Taxonomy" id="7739"/>
    <lineage>
        <taxon>Eukaryota</taxon>
        <taxon>Metazoa</taxon>
        <taxon>Chordata</taxon>
        <taxon>Cephalochordata</taxon>
        <taxon>Leptocardii</taxon>
        <taxon>Amphioxiformes</taxon>
        <taxon>Branchiostomatidae</taxon>
        <taxon>Branchiostoma</taxon>
    </lineage>
</organism>
<dbReference type="OMA" id="AISWIIN"/>
<dbReference type="Pfam" id="PF07910">
    <property type="entry name" value="Peptidase_C78"/>
    <property type="match status" value="1"/>
</dbReference>